<dbReference type="HOGENOM" id="CLU_2709785_0_0_1"/>
<evidence type="ECO:0000313" key="3">
    <source>
        <dbReference type="Proteomes" id="UP000008827"/>
    </source>
</evidence>
<sequence>MLFKLNFLYFPDTRKKKRHFDHERWRDKFDSITFYKRMPIKYLILLFGYTKYLILLPKVIIPKKEIVAIKYIV</sequence>
<keyword evidence="3" id="KW-1185">Reference proteome</keyword>
<name>K7LDH1_SOYBN</name>
<dbReference type="EMBL" id="CM000842">
    <property type="protein sequence ID" value="KRH38278.1"/>
    <property type="molecule type" value="Genomic_DNA"/>
</dbReference>
<reference evidence="2" key="2">
    <citation type="submission" date="2018-02" db="UniProtKB">
        <authorList>
            <consortium name="EnsemblPlants"/>
        </authorList>
    </citation>
    <scope>IDENTIFICATION</scope>
    <source>
        <strain evidence="2">Williams 82</strain>
    </source>
</reference>
<proteinExistence type="predicted"/>
<evidence type="ECO:0000313" key="1">
    <source>
        <dbReference type="EMBL" id="KRH38278.1"/>
    </source>
</evidence>
<reference evidence="1 2" key="1">
    <citation type="journal article" date="2010" name="Nature">
        <title>Genome sequence of the palaeopolyploid soybean.</title>
        <authorList>
            <person name="Schmutz J."/>
            <person name="Cannon S.B."/>
            <person name="Schlueter J."/>
            <person name="Ma J."/>
            <person name="Mitros T."/>
            <person name="Nelson W."/>
            <person name="Hyten D.L."/>
            <person name="Song Q."/>
            <person name="Thelen J.J."/>
            <person name="Cheng J."/>
            <person name="Xu D."/>
            <person name="Hellsten U."/>
            <person name="May G.D."/>
            <person name="Yu Y."/>
            <person name="Sakurai T."/>
            <person name="Umezawa T."/>
            <person name="Bhattacharyya M.K."/>
            <person name="Sandhu D."/>
            <person name="Valliyodan B."/>
            <person name="Lindquist E."/>
            <person name="Peto M."/>
            <person name="Grant D."/>
            <person name="Shu S."/>
            <person name="Goodstein D."/>
            <person name="Barry K."/>
            <person name="Futrell-Griggs M."/>
            <person name="Abernathy B."/>
            <person name="Du J."/>
            <person name="Tian Z."/>
            <person name="Zhu L."/>
            <person name="Gill N."/>
            <person name="Joshi T."/>
            <person name="Libault M."/>
            <person name="Sethuraman A."/>
            <person name="Zhang X.-C."/>
            <person name="Shinozaki K."/>
            <person name="Nguyen H.T."/>
            <person name="Wing R.A."/>
            <person name="Cregan P."/>
            <person name="Specht J."/>
            <person name="Grimwood J."/>
            <person name="Rokhsar D."/>
            <person name="Stacey G."/>
            <person name="Shoemaker R.C."/>
            <person name="Jackson S.A."/>
        </authorList>
    </citation>
    <scope>NUCLEOTIDE SEQUENCE [LARGE SCALE GENOMIC DNA]</scope>
    <source>
        <strain evidence="2">cv. Williams 82</strain>
        <tissue evidence="1">Callus</tissue>
    </source>
</reference>
<dbReference type="Gramene" id="KRH38278">
    <property type="protein sequence ID" value="KRH38278"/>
    <property type="gene ID" value="GLYMA_09G123900"/>
</dbReference>
<dbReference type="AlphaFoldDB" id="K7LDH1"/>
<evidence type="ECO:0000313" key="2">
    <source>
        <dbReference type="EnsemblPlants" id="KRH38278"/>
    </source>
</evidence>
<accession>K7LDH1</accession>
<reference evidence="1" key="3">
    <citation type="submission" date="2018-07" db="EMBL/GenBank/DDBJ databases">
        <title>WGS assembly of Glycine max.</title>
        <authorList>
            <person name="Schmutz J."/>
            <person name="Cannon S."/>
            <person name="Schlueter J."/>
            <person name="Ma J."/>
            <person name="Mitros T."/>
            <person name="Nelson W."/>
            <person name="Hyten D."/>
            <person name="Song Q."/>
            <person name="Thelen J."/>
            <person name="Cheng J."/>
            <person name="Xu D."/>
            <person name="Hellsten U."/>
            <person name="May G."/>
            <person name="Yu Y."/>
            <person name="Sakurai T."/>
            <person name="Umezawa T."/>
            <person name="Bhattacharyya M."/>
            <person name="Sandhu D."/>
            <person name="Valliyodan B."/>
            <person name="Lindquist E."/>
            <person name="Peto M."/>
            <person name="Grant D."/>
            <person name="Shu S."/>
            <person name="Goodstein D."/>
            <person name="Barry K."/>
            <person name="Futrell-Griggs M."/>
            <person name="Abernathy B."/>
            <person name="Du J."/>
            <person name="Tian Z."/>
            <person name="Zhu L."/>
            <person name="Gill N."/>
            <person name="Joshi T."/>
            <person name="Libault M."/>
            <person name="Sethuraman A."/>
            <person name="Zhang X."/>
            <person name="Shinozaki K."/>
            <person name="Nguyen H."/>
            <person name="Wing R."/>
            <person name="Cregan P."/>
            <person name="Specht J."/>
            <person name="Grimwood J."/>
            <person name="Rokhsar D."/>
            <person name="Stacey G."/>
            <person name="Shoemaker R."/>
            <person name="Jackson S."/>
        </authorList>
    </citation>
    <scope>NUCLEOTIDE SEQUENCE</scope>
    <source>
        <tissue evidence="1">Callus</tissue>
    </source>
</reference>
<dbReference type="EnsemblPlants" id="KRH38278">
    <property type="protein sequence ID" value="KRH38278"/>
    <property type="gene ID" value="GLYMA_09G123900"/>
</dbReference>
<dbReference type="InParanoid" id="K7LDH1"/>
<protein>
    <submittedName>
        <fullName evidence="1 2">Uncharacterized protein</fullName>
    </submittedName>
</protein>
<dbReference type="Proteomes" id="UP000008827">
    <property type="component" value="Chromosome 9"/>
</dbReference>
<gene>
    <name evidence="1" type="ORF">GLYMA_09G123900</name>
</gene>
<organism evidence="2">
    <name type="scientific">Glycine max</name>
    <name type="common">Soybean</name>
    <name type="synonym">Glycine hispida</name>
    <dbReference type="NCBI Taxonomy" id="3847"/>
    <lineage>
        <taxon>Eukaryota</taxon>
        <taxon>Viridiplantae</taxon>
        <taxon>Streptophyta</taxon>
        <taxon>Embryophyta</taxon>
        <taxon>Tracheophyta</taxon>
        <taxon>Spermatophyta</taxon>
        <taxon>Magnoliopsida</taxon>
        <taxon>eudicotyledons</taxon>
        <taxon>Gunneridae</taxon>
        <taxon>Pentapetalae</taxon>
        <taxon>rosids</taxon>
        <taxon>fabids</taxon>
        <taxon>Fabales</taxon>
        <taxon>Fabaceae</taxon>
        <taxon>Papilionoideae</taxon>
        <taxon>50 kb inversion clade</taxon>
        <taxon>NPAAA clade</taxon>
        <taxon>indigoferoid/millettioid clade</taxon>
        <taxon>Phaseoleae</taxon>
        <taxon>Glycine</taxon>
        <taxon>Glycine subgen. Soja</taxon>
    </lineage>
</organism>
<dbReference type="PaxDb" id="3847-GLYMA09G22312.1"/>